<evidence type="ECO:0000256" key="8">
    <source>
        <dbReference type="SAM" id="Phobius"/>
    </source>
</evidence>
<dbReference type="STRING" id="1285242.A6A04_11165"/>
<evidence type="ECO:0000256" key="6">
    <source>
        <dbReference type="ARBA" id="ARBA00023136"/>
    </source>
</evidence>
<dbReference type="PANTHER" id="PTHR42682:SF5">
    <property type="entry name" value="HYDROGENASE-4 COMPONENT F"/>
    <property type="match status" value="1"/>
</dbReference>
<feature type="transmembrane region" description="Helical" evidence="8">
    <location>
        <begin position="107"/>
        <end position="127"/>
    </location>
</feature>
<feature type="transmembrane region" description="Helical" evidence="8">
    <location>
        <begin position="214"/>
        <end position="235"/>
    </location>
</feature>
<keyword evidence="5" id="KW-0560">Oxidoreductase</keyword>
<keyword evidence="4 8" id="KW-1133">Transmembrane helix</keyword>
<accession>A0A178MYW5</accession>
<feature type="domain" description="NADH:quinone oxidoreductase/Mrp antiporter transmembrane" evidence="9">
    <location>
        <begin position="129"/>
        <end position="420"/>
    </location>
</feature>
<feature type="transmembrane region" description="Helical" evidence="8">
    <location>
        <begin position="39"/>
        <end position="57"/>
    </location>
</feature>
<evidence type="ECO:0000256" key="2">
    <source>
        <dbReference type="ARBA" id="ARBA00022475"/>
    </source>
</evidence>
<feature type="transmembrane region" description="Helical" evidence="8">
    <location>
        <begin position="338"/>
        <end position="358"/>
    </location>
</feature>
<dbReference type="NCBIfam" id="NF005043">
    <property type="entry name" value="PRK06458.1-3"/>
    <property type="match status" value="1"/>
</dbReference>
<evidence type="ECO:0000256" key="7">
    <source>
        <dbReference type="RuleBase" id="RU000320"/>
    </source>
</evidence>
<feature type="transmembrane region" description="Helical" evidence="8">
    <location>
        <begin position="457"/>
        <end position="480"/>
    </location>
</feature>
<protein>
    <submittedName>
        <fullName evidence="10">Hydrogenase 4 subunit F</fullName>
    </submittedName>
</protein>
<feature type="transmembrane region" description="Helical" evidence="8">
    <location>
        <begin position="165"/>
        <end position="187"/>
    </location>
</feature>
<keyword evidence="3 7" id="KW-0812">Transmembrane</keyword>
<dbReference type="EMBL" id="LWQT01000020">
    <property type="protein sequence ID" value="OAN55215.1"/>
    <property type="molecule type" value="Genomic_DNA"/>
</dbReference>
<comment type="caution">
    <text evidence="10">The sequence shown here is derived from an EMBL/GenBank/DDBJ whole genome shotgun (WGS) entry which is preliminary data.</text>
</comment>
<dbReference type="InterPro" id="IPR003918">
    <property type="entry name" value="NADH_UbQ_OxRdtase"/>
</dbReference>
<dbReference type="InterPro" id="IPR001750">
    <property type="entry name" value="ND/Mrp_TM"/>
</dbReference>
<evidence type="ECO:0000256" key="4">
    <source>
        <dbReference type="ARBA" id="ARBA00022989"/>
    </source>
</evidence>
<feature type="transmembrane region" description="Helical" evidence="8">
    <location>
        <begin position="379"/>
        <end position="397"/>
    </location>
</feature>
<dbReference type="NCBIfam" id="NF005045">
    <property type="entry name" value="PRK06458.1-5"/>
    <property type="match status" value="1"/>
</dbReference>
<feature type="transmembrane region" description="Helical" evidence="8">
    <location>
        <begin position="247"/>
        <end position="265"/>
    </location>
</feature>
<keyword evidence="2" id="KW-1003">Cell membrane</keyword>
<dbReference type="PANTHER" id="PTHR42682">
    <property type="entry name" value="HYDROGENASE-4 COMPONENT F"/>
    <property type="match status" value="1"/>
</dbReference>
<dbReference type="Proteomes" id="UP000078428">
    <property type="component" value="Unassembled WGS sequence"/>
</dbReference>
<dbReference type="GO" id="GO:0042773">
    <property type="term" value="P:ATP synthesis coupled electron transport"/>
    <property type="evidence" value="ECO:0007669"/>
    <property type="project" value="InterPro"/>
</dbReference>
<evidence type="ECO:0000256" key="5">
    <source>
        <dbReference type="ARBA" id="ARBA00023002"/>
    </source>
</evidence>
<organism evidence="10 11">
    <name type="scientific">Paramagnetospirillum marisnigri</name>
    <dbReference type="NCBI Taxonomy" id="1285242"/>
    <lineage>
        <taxon>Bacteria</taxon>
        <taxon>Pseudomonadati</taxon>
        <taxon>Pseudomonadota</taxon>
        <taxon>Alphaproteobacteria</taxon>
        <taxon>Rhodospirillales</taxon>
        <taxon>Magnetospirillaceae</taxon>
        <taxon>Paramagnetospirillum</taxon>
    </lineage>
</organism>
<dbReference type="GO" id="GO:0016491">
    <property type="term" value="F:oxidoreductase activity"/>
    <property type="evidence" value="ECO:0007669"/>
    <property type="project" value="UniProtKB-KW"/>
</dbReference>
<sequence length="496" mass="53533">MMSVIATLPGFENPLLWILGVPLGSAGFLVVLKSWRTATWVNVGASAVTFLSSLALLEHRPAATRLLFIDDFNVYLVVLTSFVGLTTAVFSAAYIARESEAQRLSDLHLRFYHSMYQAFLFTMLLALTANNTGVMWVAVEAATLTTVLMVSLYRTREAIEAAWKYFILCSVGIGLALFGTTLVYLAAQPVMGDGADAMAWTLLVKRAHDFQPDLLNLAFVFVLVGYGTKVGLAPLHSWLPDAHAEGPTPISAVLSGLLLNVALYALLRFKMLMSANPHTLTPGPLMIMMGLSSLFLAAFMLYRRGDIKRLFAYSSIEHMGVITFAFGMGGALANFAGLMHMTMHSLTKSAIFFAVGIISQNAGTKRIADIRGLTSSHPVLGWGFVLAVLAIAGLPPMGVFMSEFLVLSSTFARAPLLAIPLALGLLLAFGALVSRLQMMAFGEPPPQQHGHGEASAVSNILALTPLWVHMLLVLVAGLYLPRELVAWFQAVARVLG</sequence>
<dbReference type="GO" id="GO:0005886">
    <property type="term" value="C:plasma membrane"/>
    <property type="evidence" value="ECO:0007669"/>
    <property type="project" value="UniProtKB-SubCell"/>
</dbReference>
<evidence type="ECO:0000256" key="1">
    <source>
        <dbReference type="ARBA" id="ARBA00004651"/>
    </source>
</evidence>
<name>A0A178MYW5_9PROT</name>
<dbReference type="Pfam" id="PF00361">
    <property type="entry name" value="Proton_antipo_M"/>
    <property type="match status" value="1"/>
</dbReference>
<dbReference type="GO" id="GO:0008137">
    <property type="term" value="F:NADH dehydrogenase (ubiquinone) activity"/>
    <property type="evidence" value="ECO:0007669"/>
    <property type="project" value="InterPro"/>
</dbReference>
<feature type="transmembrane region" description="Helical" evidence="8">
    <location>
        <begin position="285"/>
        <end position="303"/>
    </location>
</feature>
<gene>
    <name evidence="10" type="ORF">A6A04_11165</name>
</gene>
<dbReference type="OrthoDB" id="9768329at2"/>
<evidence type="ECO:0000313" key="10">
    <source>
        <dbReference type="EMBL" id="OAN55215.1"/>
    </source>
</evidence>
<evidence type="ECO:0000256" key="3">
    <source>
        <dbReference type="ARBA" id="ARBA00022692"/>
    </source>
</evidence>
<evidence type="ECO:0000313" key="11">
    <source>
        <dbReference type="Proteomes" id="UP000078428"/>
    </source>
</evidence>
<feature type="transmembrane region" description="Helical" evidence="8">
    <location>
        <begin position="15"/>
        <end position="32"/>
    </location>
</feature>
<feature type="transmembrane region" description="Helical" evidence="8">
    <location>
        <begin position="310"/>
        <end position="332"/>
    </location>
</feature>
<evidence type="ECO:0000259" key="9">
    <source>
        <dbReference type="Pfam" id="PF00361"/>
    </source>
</evidence>
<reference evidence="10 11" key="1">
    <citation type="submission" date="2016-04" db="EMBL/GenBank/DDBJ databases">
        <title>Draft genome sequence of freshwater magnetotactic bacteria Magnetospirillum marisnigri SP-1 and Magnetospirillum moscoviense BB-1.</title>
        <authorList>
            <person name="Koziaeva V."/>
            <person name="Dziuba M.V."/>
            <person name="Ivanov T.M."/>
            <person name="Kuznetsov B."/>
            <person name="Grouzdev D.S."/>
        </authorList>
    </citation>
    <scope>NUCLEOTIDE SEQUENCE [LARGE SCALE GENOMIC DNA]</scope>
    <source>
        <strain evidence="10 11">SP-1</strain>
    </source>
</reference>
<dbReference type="AlphaFoldDB" id="A0A178MYW5"/>
<feature type="transmembrane region" description="Helical" evidence="8">
    <location>
        <begin position="417"/>
        <end position="436"/>
    </location>
</feature>
<feature type="transmembrane region" description="Helical" evidence="8">
    <location>
        <begin position="133"/>
        <end position="153"/>
    </location>
</feature>
<comment type="subcellular location">
    <subcellularLocation>
        <location evidence="1">Cell membrane</location>
        <topology evidence="1">Multi-pass membrane protein</topology>
    </subcellularLocation>
    <subcellularLocation>
        <location evidence="7">Membrane</location>
        <topology evidence="7">Multi-pass membrane protein</topology>
    </subcellularLocation>
</comment>
<proteinExistence type="predicted"/>
<dbReference type="PRINTS" id="PR01437">
    <property type="entry name" value="NUOXDRDTASE4"/>
</dbReference>
<dbReference type="RefSeq" id="WP_068489397.1">
    <property type="nucleotide sequence ID" value="NZ_LWQT01000020.1"/>
</dbReference>
<keyword evidence="11" id="KW-1185">Reference proteome</keyword>
<dbReference type="InterPro" id="IPR052175">
    <property type="entry name" value="ComplexI-like_HydComp"/>
</dbReference>
<keyword evidence="6 8" id="KW-0472">Membrane</keyword>
<feature type="transmembrane region" description="Helical" evidence="8">
    <location>
        <begin position="72"/>
        <end position="95"/>
    </location>
</feature>